<name>A0A9D2MH86_9FIRM</name>
<feature type="compositionally biased region" description="Basic residues" evidence="1">
    <location>
        <begin position="396"/>
        <end position="411"/>
    </location>
</feature>
<evidence type="ECO:0000313" key="4">
    <source>
        <dbReference type="Proteomes" id="UP000823877"/>
    </source>
</evidence>
<evidence type="ECO:0000313" key="3">
    <source>
        <dbReference type="EMBL" id="HJB74164.1"/>
    </source>
</evidence>
<feature type="region of interest" description="Disordered" evidence="1">
    <location>
        <begin position="295"/>
        <end position="334"/>
    </location>
</feature>
<dbReference type="AlphaFoldDB" id="A0A9D2MH86"/>
<feature type="domain" description="MobA/VirD2-like nuclease" evidence="2">
    <location>
        <begin position="23"/>
        <end position="151"/>
    </location>
</feature>
<reference evidence="3" key="2">
    <citation type="submission" date="2021-04" db="EMBL/GenBank/DDBJ databases">
        <authorList>
            <person name="Gilroy R."/>
        </authorList>
    </citation>
    <scope>NUCLEOTIDE SEQUENCE</scope>
    <source>
        <strain evidence="3">CHK188-16595</strain>
    </source>
</reference>
<reference evidence="3" key="1">
    <citation type="journal article" date="2021" name="PeerJ">
        <title>Extensive microbial diversity within the chicken gut microbiome revealed by metagenomics and culture.</title>
        <authorList>
            <person name="Gilroy R."/>
            <person name="Ravi A."/>
            <person name="Getino M."/>
            <person name="Pursley I."/>
            <person name="Horton D.L."/>
            <person name="Alikhan N.F."/>
            <person name="Baker D."/>
            <person name="Gharbi K."/>
            <person name="Hall N."/>
            <person name="Watson M."/>
            <person name="Adriaenssens E.M."/>
            <person name="Foster-Nyarko E."/>
            <person name="Jarju S."/>
            <person name="Secka A."/>
            <person name="Antonio M."/>
            <person name="Oren A."/>
            <person name="Chaudhuri R.R."/>
            <person name="La Ragione R."/>
            <person name="Hildebrand F."/>
            <person name="Pallen M.J."/>
        </authorList>
    </citation>
    <scope>NUCLEOTIDE SEQUENCE</scope>
    <source>
        <strain evidence="3">CHK188-16595</strain>
    </source>
</reference>
<sequence length="434" mass="50098">MAIITAIPERTQNRTAMKRVLAYVMQDYKTTYKGVKLVSGQNCIPESAYTEFMATKNQYRKTNGVFFKQYVQSFKPGTATPELIHQIGVETAKFFDGFEVVIATHIDKDHWHNHFVVNSVNCETGLKIQINEKGLEDLRNYSDKICRQFGLEILKPYTKPKQTTINTKEYRAAMKGESWKFALMATIDQAMKYCKDKDEFKNYLKRYGYDVKWQENYKYITYTCPNNMKCRDIRLHQDKYKKEMMELEFRLRELETAKRRASYQNGRSNISNDSGQGLLAGVNTVTDKSADAAGEYNRQRSDGKTDNLFNPSSGSEIEVSDRSNSGQNIESAATGWETEREYLFSDKRDEQQYRIFSKSDDEEMSAVDDSDSVSNTDPFVSGLYALASAAEMIRQPKAKTPKPVRNKKRRIGQREDDHSGDYQDNNELYYGQSM</sequence>
<dbReference type="Proteomes" id="UP000823877">
    <property type="component" value="Unassembled WGS sequence"/>
</dbReference>
<gene>
    <name evidence="3" type="ORF">IAA37_00620</name>
</gene>
<dbReference type="EMBL" id="DWXN01000002">
    <property type="protein sequence ID" value="HJB74164.1"/>
    <property type="molecule type" value="Genomic_DNA"/>
</dbReference>
<feature type="compositionally biased region" description="Basic and acidic residues" evidence="1">
    <location>
        <begin position="412"/>
        <end position="421"/>
    </location>
</feature>
<accession>A0A9D2MH86</accession>
<feature type="compositionally biased region" description="Polar residues" evidence="1">
    <location>
        <begin position="322"/>
        <end position="331"/>
    </location>
</feature>
<feature type="compositionally biased region" description="Polar residues" evidence="1">
    <location>
        <begin position="422"/>
        <end position="434"/>
    </location>
</feature>
<dbReference type="Pfam" id="PF03432">
    <property type="entry name" value="Relaxase"/>
    <property type="match status" value="1"/>
</dbReference>
<feature type="region of interest" description="Disordered" evidence="1">
    <location>
        <begin position="393"/>
        <end position="434"/>
    </location>
</feature>
<protein>
    <submittedName>
        <fullName evidence="3">Relaxase/mobilization nuclease domain-containing protein</fullName>
    </submittedName>
</protein>
<proteinExistence type="predicted"/>
<comment type="caution">
    <text evidence="3">The sequence shown here is derived from an EMBL/GenBank/DDBJ whole genome shotgun (WGS) entry which is preliminary data.</text>
</comment>
<evidence type="ECO:0000256" key="1">
    <source>
        <dbReference type="SAM" id="MobiDB-lite"/>
    </source>
</evidence>
<evidence type="ECO:0000259" key="2">
    <source>
        <dbReference type="Pfam" id="PF03432"/>
    </source>
</evidence>
<organism evidence="3 4">
    <name type="scientific">Candidatus Eubacterium faecale</name>
    <dbReference type="NCBI Taxonomy" id="2838568"/>
    <lineage>
        <taxon>Bacteria</taxon>
        <taxon>Bacillati</taxon>
        <taxon>Bacillota</taxon>
        <taxon>Clostridia</taxon>
        <taxon>Eubacteriales</taxon>
        <taxon>Eubacteriaceae</taxon>
        <taxon>Eubacterium</taxon>
    </lineage>
</organism>
<dbReference type="InterPro" id="IPR005094">
    <property type="entry name" value="Endonuclease_MobA/VirD2"/>
</dbReference>